<sequence>MKLYYAPGTCAVACWIALEWAGADYEVEKVQLGTDEYRKINPLGAVPALDIGEGIVRSELAAILRYILNKYPEKDLGADESAEDKFQFDEIMAFMTGDFHPAFEALFVPAGLTTSTDEAEIDKIKQKSFETIDKMMTHLDRLIGDGDYVYKNKKTVLDAYVYILTRWSEMTPKSWKEYPNIKRVSEVIEKDEVVQEIVKKSQQ</sequence>
<dbReference type="InterPro" id="IPR004046">
    <property type="entry name" value="GST_C"/>
</dbReference>
<dbReference type="PROSITE" id="PS50405">
    <property type="entry name" value="GST_CTER"/>
    <property type="match status" value="1"/>
</dbReference>
<dbReference type="InterPro" id="IPR036249">
    <property type="entry name" value="Thioredoxin-like_sf"/>
</dbReference>
<accession>A0A233VA63</accession>
<dbReference type="PANTHER" id="PTHR44051">
    <property type="entry name" value="GLUTATHIONE S-TRANSFERASE-RELATED"/>
    <property type="match status" value="1"/>
</dbReference>
<dbReference type="Gene3D" id="3.40.30.10">
    <property type="entry name" value="Glutaredoxin"/>
    <property type="match status" value="1"/>
</dbReference>
<dbReference type="InterPro" id="IPR004045">
    <property type="entry name" value="Glutathione_S-Trfase_N"/>
</dbReference>
<dbReference type="InterPro" id="IPR036282">
    <property type="entry name" value="Glutathione-S-Trfase_C_sf"/>
</dbReference>
<dbReference type="PANTHER" id="PTHR44051:SF8">
    <property type="entry name" value="GLUTATHIONE S-TRANSFERASE GSTA"/>
    <property type="match status" value="1"/>
</dbReference>
<evidence type="ECO:0000259" key="1">
    <source>
        <dbReference type="PROSITE" id="PS50404"/>
    </source>
</evidence>
<dbReference type="EMBL" id="NDYC01000003">
    <property type="protein sequence ID" value="OXZ29268.1"/>
    <property type="molecule type" value="Genomic_DNA"/>
</dbReference>
<dbReference type="Proteomes" id="UP000215413">
    <property type="component" value="Unassembled WGS sequence"/>
</dbReference>
<feature type="domain" description="GST N-terminal" evidence="1">
    <location>
        <begin position="1"/>
        <end position="75"/>
    </location>
</feature>
<dbReference type="InterPro" id="IPR010987">
    <property type="entry name" value="Glutathione-S-Trfase_C-like"/>
</dbReference>
<comment type="caution">
    <text evidence="3">The sequence shown here is derived from an EMBL/GenBank/DDBJ whole genome shotgun (WGS) entry which is preliminary data.</text>
</comment>
<organism evidence="3 4">
    <name type="scientific">Finegoldia magna</name>
    <name type="common">Peptostreptococcus magnus</name>
    <dbReference type="NCBI Taxonomy" id="1260"/>
    <lineage>
        <taxon>Bacteria</taxon>
        <taxon>Bacillati</taxon>
        <taxon>Bacillota</taxon>
        <taxon>Tissierellia</taxon>
        <taxon>Tissierellales</taxon>
        <taxon>Peptoniphilaceae</taxon>
        <taxon>Finegoldia</taxon>
    </lineage>
</organism>
<dbReference type="SFLD" id="SFLDS00019">
    <property type="entry name" value="Glutathione_Transferase_(cytos"/>
    <property type="match status" value="1"/>
</dbReference>
<dbReference type="InterPro" id="IPR040079">
    <property type="entry name" value="Glutathione_S-Trfase"/>
</dbReference>
<dbReference type="SUPFAM" id="SSF52833">
    <property type="entry name" value="Thioredoxin-like"/>
    <property type="match status" value="1"/>
</dbReference>
<protein>
    <submittedName>
        <fullName evidence="3">Glutathione S-transferase</fullName>
    </submittedName>
</protein>
<dbReference type="RefSeq" id="WP_094205033.1">
    <property type="nucleotide sequence ID" value="NZ_NDYC01000003.1"/>
</dbReference>
<keyword evidence="3" id="KW-0808">Transferase</keyword>
<feature type="domain" description="GST C-terminal" evidence="2">
    <location>
        <begin position="81"/>
        <end position="203"/>
    </location>
</feature>
<dbReference type="SUPFAM" id="SSF47616">
    <property type="entry name" value="GST C-terminal domain-like"/>
    <property type="match status" value="1"/>
</dbReference>
<dbReference type="GO" id="GO:0016740">
    <property type="term" value="F:transferase activity"/>
    <property type="evidence" value="ECO:0007669"/>
    <property type="project" value="UniProtKB-KW"/>
</dbReference>
<dbReference type="Pfam" id="PF13409">
    <property type="entry name" value="GST_N_2"/>
    <property type="match status" value="1"/>
</dbReference>
<gene>
    <name evidence="3" type="ORF">B9N49_00245</name>
</gene>
<evidence type="ECO:0000313" key="3">
    <source>
        <dbReference type="EMBL" id="OXZ29268.1"/>
    </source>
</evidence>
<dbReference type="SFLD" id="SFLDG01150">
    <property type="entry name" value="Main.1:_Beta-like"/>
    <property type="match status" value="1"/>
</dbReference>
<dbReference type="PROSITE" id="PS50404">
    <property type="entry name" value="GST_NTER"/>
    <property type="match status" value="1"/>
</dbReference>
<dbReference type="SFLD" id="SFLDG00358">
    <property type="entry name" value="Main_(cytGST)"/>
    <property type="match status" value="1"/>
</dbReference>
<dbReference type="CDD" id="cd03188">
    <property type="entry name" value="GST_C_Beta"/>
    <property type="match status" value="1"/>
</dbReference>
<dbReference type="Pfam" id="PF14497">
    <property type="entry name" value="GST_C_3"/>
    <property type="match status" value="1"/>
</dbReference>
<dbReference type="Gene3D" id="1.20.1050.10">
    <property type="match status" value="1"/>
</dbReference>
<name>A0A233VA63_FINMA</name>
<dbReference type="AlphaFoldDB" id="A0A233VA63"/>
<evidence type="ECO:0000259" key="2">
    <source>
        <dbReference type="PROSITE" id="PS50405"/>
    </source>
</evidence>
<evidence type="ECO:0000313" key="4">
    <source>
        <dbReference type="Proteomes" id="UP000215413"/>
    </source>
</evidence>
<reference evidence="4" key="1">
    <citation type="submission" date="2017-04" db="EMBL/GenBank/DDBJ databases">
        <title>Finegoldia magna isolated from orthopedic joint implant-associated infections.</title>
        <authorList>
            <person name="Bjorklund S."/>
            <person name="Bruggemann H."/>
            <person name="Jensen A."/>
            <person name="Hellmark B."/>
            <person name="Soderquist B."/>
        </authorList>
    </citation>
    <scope>NUCLEOTIDE SEQUENCE [LARGE SCALE GENOMIC DNA]</scope>
    <source>
        <strain evidence="4">CCUG 54800</strain>
    </source>
</reference>
<proteinExistence type="predicted"/>
<dbReference type="CDD" id="cd03057">
    <property type="entry name" value="GST_N_Beta"/>
    <property type="match status" value="1"/>
</dbReference>